<evidence type="ECO:0000313" key="1">
    <source>
        <dbReference type="EMBL" id="MBE9398637.1"/>
    </source>
</evidence>
<protein>
    <submittedName>
        <fullName evidence="1">Uncharacterized protein</fullName>
    </submittedName>
</protein>
<gene>
    <name evidence="1" type="ORF">IOQ59_15370</name>
</gene>
<dbReference type="EMBL" id="JADEYS010000016">
    <property type="protein sequence ID" value="MBE9398637.1"/>
    <property type="molecule type" value="Genomic_DNA"/>
</dbReference>
<dbReference type="AlphaFoldDB" id="A0A8J7FRG0"/>
<dbReference type="Proteomes" id="UP000640333">
    <property type="component" value="Unassembled WGS sequence"/>
</dbReference>
<comment type="caution">
    <text evidence="1">The sequence shown here is derived from an EMBL/GenBank/DDBJ whole genome shotgun (WGS) entry which is preliminary data.</text>
</comment>
<sequence>MNDWFVKNLGDAMLAFEAQAELESVLVSARAEAGNPENMAAFIRHESDGGLHCEVKVYLSPACDSVADTCNATPCAKPSPEGLGMLLGSDEAWQSLFPEFSG</sequence>
<name>A0A8J7FRG0_9GAMM</name>
<reference evidence="1" key="1">
    <citation type="submission" date="2020-10" db="EMBL/GenBank/DDBJ databases">
        <title>Bacterium isolated from coastal waters sediment.</title>
        <authorList>
            <person name="Chen R.-J."/>
            <person name="Lu D.-C."/>
            <person name="Zhu K.-L."/>
            <person name="Du Z.-J."/>
        </authorList>
    </citation>
    <scope>NUCLEOTIDE SEQUENCE</scope>
    <source>
        <strain evidence="1">N1Y112</strain>
    </source>
</reference>
<proteinExistence type="predicted"/>
<organism evidence="1 2">
    <name type="scientific">Pontibacterium sinense</name>
    <dbReference type="NCBI Taxonomy" id="2781979"/>
    <lineage>
        <taxon>Bacteria</taxon>
        <taxon>Pseudomonadati</taxon>
        <taxon>Pseudomonadota</taxon>
        <taxon>Gammaproteobacteria</taxon>
        <taxon>Oceanospirillales</taxon>
        <taxon>Oceanospirillaceae</taxon>
        <taxon>Pontibacterium</taxon>
    </lineage>
</organism>
<keyword evidence="2" id="KW-1185">Reference proteome</keyword>
<evidence type="ECO:0000313" key="2">
    <source>
        <dbReference type="Proteomes" id="UP000640333"/>
    </source>
</evidence>
<accession>A0A8J7FRG0</accession>
<dbReference type="RefSeq" id="WP_193954304.1">
    <property type="nucleotide sequence ID" value="NZ_JADEYS010000016.1"/>
</dbReference>